<dbReference type="Proteomes" id="UP001165960">
    <property type="component" value="Unassembled WGS sequence"/>
</dbReference>
<comment type="caution">
    <text evidence="1">The sequence shown here is derived from an EMBL/GenBank/DDBJ whole genome shotgun (WGS) entry which is preliminary data.</text>
</comment>
<evidence type="ECO:0000313" key="2">
    <source>
        <dbReference type="Proteomes" id="UP001165960"/>
    </source>
</evidence>
<accession>A0ACC2RMN7</accession>
<organism evidence="1 2">
    <name type="scientific">Entomophthora muscae</name>
    <dbReference type="NCBI Taxonomy" id="34485"/>
    <lineage>
        <taxon>Eukaryota</taxon>
        <taxon>Fungi</taxon>
        <taxon>Fungi incertae sedis</taxon>
        <taxon>Zoopagomycota</taxon>
        <taxon>Entomophthoromycotina</taxon>
        <taxon>Entomophthoromycetes</taxon>
        <taxon>Entomophthorales</taxon>
        <taxon>Entomophthoraceae</taxon>
        <taxon>Entomophthora</taxon>
    </lineage>
</organism>
<proteinExistence type="predicted"/>
<protein>
    <submittedName>
        <fullName evidence="1">Uncharacterized protein</fullName>
    </submittedName>
</protein>
<name>A0ACC2RMN7_9FUNG</name>
<evidence type="ECO:0000313" key="1">
    <source>
        <dbReference type="EMBL" id="KAJ9051360.1"/>
    </source>
</evidence>
<dbReference type="EMBL" id="QTSX02007114">
    <property type="protein sequence ID" value="KAJ9051360.1"/>
    <property type="molecule type" value="Genomic_DNA"/>
</dbReference>
<reference evidence="1" key="1">
    <citation type="submission" date="2022-04" db="EMBL/GenBank/DDBJ databases">
        <title>Genome of the entomopathogenic fungus Entomophthora muscae.</title>
        <authorList>
            <person name="Elya C."/>
            <person name="Lovett B.R."/>
            <person name="Lee E."/>
            <person name="Macias A.M."/>
            <person name="Hajek A.E."/>
            <person name="De Bivort B.L."/>
            <person name="Kasson M.T."/>
            <person name="De Fine Licht H.H."/>
            <person name="Stajich J.E."/>
        </authorList>
    </citation>
    <scope>NUCLEOTIDE SEQUENCE</scope>
    <source>
        <strain evidence="1">Berkeley</strain>
    </source>
</reference>
<keyword evidence="2" id="KW-1185">Reference proteome</keyword>
<sequence>MVGEWHNSQSFSLWEEWKIAAREQFDNFEGDYLDQLAAICMFDFDSIQEFLTKFCTVAYKAAKEQTEFLSGNAKDAVEASFSKQCVKFLAQAFTPAYGCLVCLEKYANLETAFVGIMAQYKAAVENELDKEAKNNTEWNLYVKKKENPVVENKVSEEVVEYVKAFLAQNVAPERCGPPISYNCGTQGHILVYCTQTCTECRKFYPGTKCPVFQEHIN</sequence>
<gene>
    <name evidence="1" type="ORF">DSO57_1005363</name>
</gene>